<gene>
    <name evidence="1" type="ORF">BW730_04075</name>
</gene>
<dbReference type="STRING" id="1332264.BW730_04075"/>
<proteinExistence type="predicted"/>
<dbReference type="OrthoDB" id="9798683at2"/>
<dbReference type="InterPro" id="IPR010843">
    <property type="entry name" value="Uncharacterised_AroM"/>
</dbReference>
<dbReference type="EMBL" id="CP019606">
    <property type="protein sequence ID" value="AQP46825.1"/>
    <property type="molecule type" value="Genomic_DNA"/>
</dbReference>
<keyword evidence="2" id="KW-1185">Reference proteome</keyword>
<dbReference type="Pfam" id="PF07302">
    <property type="entry name" value="AroM"/>
    <property type="match status" value="1"/>
</dbReference>
<protein>
    <recommendedName>
        <fullName evidence="3">AroM family protein</fullName>
    </recommendedName>
</protein>
<accession>A0A1Q2CL74</accession>
<reference evidence="2" key="1">
    <citation type="submission" date="2017-02" db="EMBL/GenBank/DDBJ databases">
        <title>Tessaracoccus aquaemaris sp. nov., isolated from the intestine of a Korean rockfish, Sebastes schlegelii, in a marine aquaculture pond.</title>
        <authorList>
            <person name="Tak E.J."/>
            <person name="Bae J.-W."/>
        </authorList>
    </citation>
    <scope>NUCLEOTIDE SEQUENCE [LARGE SCALE GENOMIC DNA]</scope>
    <source>
        <strain evidence="2">NSG39</strain>
    </source>
</reference>
<evidence type="ECO:0000313" key="2">
    <source>
        <dbReference type="Proteomes" id="UP000188145"/>
    </source>
</evidence>
<name>A0A1Q2CL74_9ACTN</name>
<sequence length="221" mass="23193">MSTIALVTIGQAPRVDISADVLDLLKGHRVIEHGALDDLDADQIAALGPGEGEHTVVSRLRDGSCATMGESRVLPHVQRAIDRAVGEGADTVLLMCTGRLPGLTSTVQLHTAEDLARAAARDLARLSRLGVVVPESSQRGPIRERWLADHGLDVIVVDANPYTASLGELVAAAIVAGAQGADALFLDCVGYSERMAQLMSTATDLPVYTARSLAVSRVLDA</sequence>
<dbReference type="AlphaFoldDB" id="A0A1Q2CL74"/>
<organism evidence="1 2">
    <name type="scientific">Tessaracoccus aquimaris</name>
    <dbReference type="NCBI Taxonomy" id="1332264"/>
    <lineage>
        <taxon>Bacteria</taxon>
        <taxon>Bacillati</taxon>
        <taxon>Actinomycetota</taxon>
        <taxon>Actinomycetes</taxon>
        <taxon>Propionibacteriales</taxon>
        <taxon>Propionibacteriaceae</taxon>
        <taxon>Tessaracoccus</taxon>
    </lineage>
</organism>
<evidence type="ECO:0008006" key="3">
    <source>
        <dbReference type="Google" id="ProtNLM"/>
    </source>
</evidence>
<dbReference type="RefSeq" id="WP_077685137.1">
    <property type="nucleotide sequence ID" value="NZ_CP019606.1"/>
</dbReference>
<evidence type="ECO:0000313" key="1">
    <source>
        <dbReference type="EMBL" id="AQP46825.1"/>
    </source>
</evidence>
<dbReference type="Proteomes" id="UP000188145">
    <property type="component" value="Chromosome"/>
</dbReference>
<dbReference type="KEGG" id="tes:BW730_04075"/>